<dbReference type="Gene3D" id="2.30.30.40">
    <property type="entry name" value="SH3 Domains"/>
    <property type="match status" value="1"/>
</dbReference>
<dbReference type="PANTHER" id="PTHR47053:SF3">
    <property type="entry name" value="GAMMA-D-GLUTAMYL-L-LYSINE DIPEPTIDYL-PEPTIDASE"/>
    <property type="match status" value="1"/>
</dbReference>
<dbReference type="PROSITE" id="PS51935">
    <property type="entry name" value="NLPC_P60"/>
    <property type="match status" value="1"/>
</dbReference>
<dbReference type="SUPFAM" id="SSF54001">
    <property type="entry name" value="Cysteine proteinases"/>
    <property type="match status" value="1"/>
</dbReference>
<dbReference type="Gene3D" id="3.90.1720.10">
    <property type="entry name" value="endopeptidase domain like (from Nostoc punctiforme)"/>
    <property type="match status" value="1"/>
</dbReference>
<evidence type="ECO:0000256" key="2">
    <source>
        <dbReference type="ARBA" id="ARBA00022670"/>
    </source>
</evidence>
<sequence>MEYGICNLAVIPLRAEPNERSEQVSQLLFGEAFEITEWQTNWVKIVAEADGYVGWIGRLQFAMLGHIAYKHIKHTVPQLTYRAVTQAWKISDNSVMYLPAGSSLPFLEGTLCRIGNERYEIIGEIGEREDIPATAKSFINSPYLWGGRTHFGIDCSGFTQAVYKMRGIRLKRDAGMQVKEGTKVDSLQDAKTGDLAFFDNAEGKVTHVGILLNNEQIIHASGKVKIDTIDNDGIYSADHKRHTHHLCGIRRFML</sequence>
<dbReference type="PANTHER" id="PTHR47053">
    <property type="entry name" value="MUREIN DD-ENDOPEPTIDASE MEPH-RELATED"/>
    <property type="match status" value="1"/>
</dbReference>
<comment type="similarity">
    <text evidence="1">Belongs to the peptidase C40 family.</text>
</comment>
<dbReference type="GO" id="GO:0008234">
    <property type="term" value="F:cysteine-type peptidase activity"/>
    <property type="evidence" value="ECO:0007669"/>
    <property type="project" value="UniProtKB-KW"/>
</dbReference>
<accession>A0A316HAF8</accession>
<gene>
    <name evidence="6" type="ORF">LX99_01924</name>
</gene>
<dbReference type="GO" id="GO:0006508">
    <property type="term" value="P:proteolysis"/>
    <property type="evidence" value="ECO:0007669"/>
    <property type="project" value="UniProtKB-KW"/>
</dbReference>
<dbReference type="Pfam" id="PF00877">
    <property type="entry name" value="NLPC_P60"/>
    <property type="match status" value="1"/>
</dbReference>
<evidence type="ECO:0000256" key="3">
    <source>
        <dbReference type="ARBA" id="ARBA00022801"/>
    </source>
</evidence>
<dbReference type="EMBL" id="QGHA01000003">
    <property type="protein sequence ID" value="PWK78084.1"/>
    <property type="molecule type" value="Genomic_DNA"/>
</dbReference>
<comment type="caution">
    <text evidence="6">The sequence shown here is derived from an EMBL/GenBank/DDBJ whole genome shotgun (WGS) entry which is preliminary data.</text>
</comment>
<dbReference type="RefSeq" id="WP_109607679.1">
    <property type="nucleotide sequence ID" value="NZ_QGHA01000003.1"/>
</dbReference>
<evidence type="ECO:0000256" key="1">
    <source>
        <dbReference type="ARBA" id="ARBA00007074"/>
    </source>
</evidence>
<dbReference type="Proteomes" id="UP000245678">
    <property type="component" value="Unassembled WGS sequence"/>
</dbReference>
<proteinExistence type="inferred from homology"/>
<keyword evidence="2" id="KW-0645">Protease</keyword>
<feature type="domain" description="NlpC/P60" evidence="5">
    <location>
        <begin position="125"/>
        <end position="253"/>
    </location>
</feature>
<organism evidence="6 7">
    <name type="scientific">Mucilaginibacter oryzae</name>
    <dbReference type="NCBI Taxonomy" id="468058"/>
    <lineage>
        <taxon>Bacteria</taxon>
        <taxon>Pseudomonadati</taxon>
        <taxon>Bacteroidota</taxon>
        <taxon>Sphingobacteriia</taxon>
        <taxon>Sphingobacteriales</taxon>
        <taxon>Sphingobacteriaceae</taxon>
        <taxon>Mucilaginibacter</taxon>
    </lineage>
</organism>
<dbReference type="InterPro" id="IPR041382">
    <property type="entry name" value="SH3_16"/>
</dbReference>
<evidence type="ECO:0000313" key="6">
    <source>
        <dbReference type="EMBL" id="PWK78084.1"/>
    </source>
</evidence>
<dbReference type="Pfam" id="PF18348">
    <property type="entry name" value="SH3_16"/>
    <property type="match status" value="1"/>
</dbReference>
<protein>
    <submittedName>
        <fullName evidence="6">SH3 domain-containing protein</fullName>
    </submittedName>
</protein>
<dbReference type="AlphaFoldDB" id="A0A316HAF8"/>
<keyword evidence="4" id="KW-0788">Thiol protease</keyword>
<keyword evidence="3" id="KW-0378">Hydrolase</keyword>
<evidence type="ECO:0000259" key="5">
    <source>
        <dbReference type="PROSITE" id="PS51935"/>
    </source>
</evidence>
<keyword evidence="7" id="KW-1185">Reference proteome</keyword>
<evidence type="ECO:0000313" key="7">
    <source>
        <dbReference type="Proteomes" id="UP000245678"/>
    </source>
</evidence>
<dbReference type="InterPro" id="IPR038765">
    <property type="entry name" value="Papain-like_cys_pep_sf"/>
</dbReference>
<evidence type="ECO:0000256" key="4">
    <source>
        <dbReference type="ARBA" id="ARBA00022807"/>
    </source>
</evidence>
<reference evidence="6 7" key="1">
    <citation type="submission" date="2018-05" db="EMBL/GenBank/DDBJ databases">
        <title>Genomic Encyclopedia of Archaeal and Bacterial Type Strains, Phase II (KMG-II): from individual species to whole genera.</title>
        <authorList>
            <person name="Goeker M."/>
        </authorList>
    </citation>
    <scope>NUCLEOTIDE SEQUENCE [LARGE SCALE GENOMIC DNA]</scope>
    <source>
        <strain evidence="6 7">DSM 19975</strain>
    </source>
</reference>
<dbReference type="InterPro" id="IPR051202">
    <property type="entry name" value="Peptidase_C40"/>
</dbReference>
<dbReference type="InterPro" id="IPR000064">
    <property type="entry name" value="NLP_P60_dom"/>
</dbReference>
<name>A0A316HAF8_9SPHI</name>